<dbReference type="EMBL" id="JBFXLT010000074">
    <property type="protein sequence ID" value="KAL2810273.1"/>
    <property type="molecule type" value="Genomic_DNA"/>
</dbReference>
<protein>
    <submittedName>
        <fullName evidence="2">Uncharacterized protein</fullName>
    </submittedName>
</protein>
<dbReference type="Proteomes" id="UP001610334">
    <property type="component" value="Unassembled WGS sequence"/>
</dbReference>
<organism evidence="2 3">
    <name type="scientific">Aspergillus granulosus</name>
    <dbReference type="NCBI Taxonomy" id="176169"/>
    <lineage>
        <taxon>Eukaryota</taxon>
        <taxon>Fungi</taxon>
        <taxon>Dikarya</taxon>
        <taxon>Ascomycota</taxon>
        <taxon>Pezizomycotina</taxon>
        <taxon>Eurotiomycetes</taxon>
        <taxon>Eurotiomycetidae</taxon>
        <taxon>Eurotiales</taxon>
        <taxon>Aspergillaceae</taxon>
        <taxon>Aspergillus</taxon>
        <taxon>Aspergillus subgen. Nidulantes</taxon>
    </lineage>
</organism>
<evidence type="ECO:0000313" key="3">
    <source>
        <dbReference type="Proteomes" id="UP001610334"/>
    </source>
</evidence>
<reference evidence="2 3" key="1">
    <citation type="submission" date="2024-07" db="EMBL/GenBank/DDBJ databases">
        <title>Section-level genome sequencing and comparative genomics of Aspergillus sections Usti and Cavernicolus.</title>
        <authorList>
            <consortium name="Lawrence Berkeley National Laboratory"/>
            <person name="Nybo J.L."/>
            <person name="Vesth T.C."/>
            <person name="Theobald S."/>
            <person name="Frisvad J.C."/>
            <person name="Larsen T.O."/>
            <person name="Kjaerboelling I."/>
            <person name="Rothschild-Mancinelli K."/>
            <person name="Lyhne E.K."/>
            <person name="Kogle M.E."/>
            <person name="Barry K."/>
            <person name="Clum A."/>
            <person name="Na H."/>
            <person name="Ledsgaard L."/>
            <person name="Lin J."/>
            <person name="Lipzen A."/>
            <person name="Kuo A."/>
            <person name="Riley R."/>
            <person name="Mondo S."/>
            <person name="Labutti K."/>
            <person name="Haridas S."/>
            <person name="Pangalinan J."/>
            <person name="Salamov A.A."/>
            <person name="Simmons B.A."/>
            <person name="Magnuson J.K."/>
            <person name="Chen J."/>
            <person name="Drula E."/>
            <person name="Henrissat B."/>
            <person name="Wiebenga A."/>
            <person name="Lubbers R.J."/>
            <person name="Gomes A.C."/>
            <person name="Makela M.R."/>
            <person name="Stajich J."/>
            <person name="Grigoriev I.V."/>
            <person name="Mortensen U.H."/>
            <person name="De Vries R.P."/>
            <person name="Baker S.E."/>
            <person name="Andersen M.R."/>
        </authorList>
    </citation>
    <scope>NUCLEOTIDE SEQUENCE [LARGE SCALE GENOMIC DNA]</scope>
    <source>
        <strain evidence="2 3">CBS 588.65</strain>
    </source>
</reference>
<feature type="region of interest" description="Disordered" evidence="1">
    <location>
        <begin position="141"/>
        <end position="178"/>
    </location>
</feature>
<keyword evidence="3" id="KW-1185">Reference proteome</keyword>
<proteinExistence type="predicted"/>
<accession>A0ABR4H489</accession>
<evidence type="ECO:0000256" key="1">
    <source>
        <dbReference type="SAM" id="MobiDB-lite"/>
    </source>
</evidence>
<comment type="caution">
    <text evidence="2">The sequence shown here is derived from an EMBL/GenBank/DDBJ whole genome shotgun (WGS) entry which is preliminary data.</text>
</comment>
<gene>
    <name evidence="2" type="ORF">BJX63DRAFT_322446</name>
</gene>
<evidence type="ECO:0000313" key="2">
    <source>
        <dbReference type="EMBL" id="KAL2810273.1"/>
    </source>
</evidence>
<name>A0ABR4H489_9EURO</name>
<feature type="compositionally biased region" description="Low complexity" evidence="1">
    <location>
        <begin position="141"/>
        <end position="165"/>
    </location>
</feature>
<sequence>MRRGTQDTHPKSLALAEYFLFYVACKLKKRDASARVDETRDHMTLTLLRGTPRLTCAERTLTITANNSIFLDLCYTSFYITSLNIYIYIYIPQLEKMTDNASVSPSSPLTLNLLDPHPTLRHPLRPRIHKYCPRFPSHPSFFQSSPHSPSIQSLRHPLPTLQTQTPTPPTQHHQRQCQDNLNLSHHKVPTHSQTKSQH</sequence>